<dbReference type="SUPFAM" id="SSF53697">
    <property type="entry name" value="SIS domain"/>
    <property type="match status" value="1"/>
</dbReference>
<dbReference type="Pfam" id="PF00342">
    <property type="entry name" value="PGI"/>
    <property type="match status" value="1"/>
</dbReference>
<dbReference type="PANTHER" id="PTHR11469">
    <property type="entry name" value="GLUCOSE-6-PHOSPHATE ISOMERASE"/>
    <property type="match status" value="1"/>
</dbReference>
<evidence type="ECO:0000313" key="6">
    <source>
        <dbReference type="Proteomes" id="UP000001514"/>
    </source>
</evidence>
<keyword evidence="1 4" id="KW-0312">Gluconeogenesis</keyword>
<organism evidence="6">
    <name type="scientific">Selaginella moellendorffii</name>
    <name type="common">Spikemoss</name>
    <dbReference type="NCBI Taxonomy" id="88036"/>
    <lineage>
        <taxon>Eukaryota</taxon>
        <taxon>Viridiplantae</taxon>
        <taxon>Streptophyta</taxon>
        <taxon>Embryophyta</taxon>
        <taxon>Tracheophyta</taxon>
        <taxon>Lycopodiopsida</taxon>
        <taxon>Selaginellales</taxon>
        <taxon>Selaginellaceae</taxon>
        <taxon>Selaginella</taxon>
    </lineage>
</organism>
<keyword evidence="6" id="KW-1185">Reference proteome</keyword>
<name>D8T912_SELML</name>
<dbReference type="Gene3D" id="3.40.50.10490">
    <property type="entry name" value="Glucose-6-phosphate isomerase like protein, domain 1"/>
    <property type="match status" value="1"/>
</dbReference>
<feature type="non-terminal residue" evidence="5">
    <location>
        <position position="1"/>
    </location>
</feature>
<keyword evidence="3 4" id="KW-0413">Isomerase</keyword>
<dbReference type="PANTHER" id="PTHR11469:SF1">
    <property type="entry name" value="GLUCOSE-6-PHOSPHATE ISOMERASE"/>
    <property type="match status" value="1"/>
</dbReference>
<comment type="similarity">
    <text evidence="4">Belongs to the GPI family.</text>
</comment>
<dbReference type="InterPro" id="IPR001672">
    <property type="entry name" value="G6P_Isomerase"/>
</dbReference>
<dbReference type="GO" id="GO:0004347">
    <property type="term" value="F:glucose-6-phosphate isomerase activity"/>
    <property type="evidence" value="ECO:0007669"/>
    <property type="project" value="UniProtKB-EC"/>
</dbReference>
<protein>
    <recommendedName>
        <fullName evidence="4">Glucose-6-phosphate isomerase</fullName>
        <ecNumber evidence="4">5.3.1.9</ecNumber>
    </recommendedName>
</protein>
<sequence>FLPQADTLAYGRILKELQAEGVPNYLIPHKVKFIGNCPTLSMLLPTLKPYTVGQLLALYEHWVGVGIYLGNQLL</sequence>
<reference evidence="5 6" key="1">
    <citation type="journal article" date="2011" name="Science">
        <title>The Selaginella genome identifies genetic changes associated with the evolution of vascular plants.</title>
        <authorList>
            <person name="Banks J.A."/>
            <person name="Nishiyama T."/>
            <person name="Hasebe M."/>
            <person name="Bowman J.L."/>
            <person name="Gribskov M."/>
            <person name="dePamphilis C."/>
            <person name="Albert V.A."/>
            <person name="Aono N."/>
            <person name="Aoyama T."/>
            <person name="Ambrose B.A."/>
            <person name="Ashton N.W."/>
            <person name="Axtell M.J."/>
            <person name="Barker E."/>
            <person name="Barker M.S."/>
            <person name="Bennetzen J.L."/>
            <person name="Bonawitz N.D."/>
            <person name="Chapple C."/>
            <person name="Cheng C."/>
            <person name="Correa L.G."/>
            <person name="Dacre M."/>
            <person name="DeBarry J."/>
            <person name="Dreyer I."/>
            <person name="Elias M."/>
            <person name="Engstrom E.M."/>
            <person name="Estelle M."/>
            <person name="Feng L."/>
            <person name="Finet C."/>
            <person name="Floyd S.K."/>
            <person name="Frommer W.B."/>
            <person name="Fujita T."/>
            <person name="Gramzow L."/>
            <person name="Gutensohn M."/>
            <person name="Harholt J."/>
            <person name="Hattori M."/>
            <person name="Heyl A."/>
            <person name="Hirai T."/>
            <person name="Hiwatashi Y."/>
            <person name="Ishikawa M."/>
            <person name="Iwata M."/>
            <person name="Karol K.G."/>
            <person name="Koehler B."/>
            <person name="Kolukisaoglu U."/>
            <person name="Kubo M."/>
            <person name="Kurata T."/>
            <person name="Lalonde S."/>
            <person name="Li K."/>
            <person name="Li Y."/>
            <person name="Litt A."/>
            <person name="Lyons E."/>
            <person name="Manning G."/>
            <person name="Maruyama T."/>
            <person name="Michael T.P."/>
            <person name="Mikami K."/>
            <person name="Miyazaki S."/>
            <person name="Morinaga S."/>
            <person name="Murata T."/>
            <person name="Mueller-Roeber B."/>
            <person name="Nelson D.R."/>
            <person name="Obara M."/>
            <person name="Oguri Y."/>
            <person name="Olmstead R.G."/>
            <person name="Onodera N."/>
            <person name="Petersen B.L."/>
            <person name="Pils B."/>
            <person name="Prigge M."/>
            <person name="Rensing S.A."/>
            <person name="Riano-Pachon D.M."/>
            <person name="Roberts A.W."/>
            <person name="Sato Y."/>
            <person name="Scheller H.V."/>
            <person name="Schulz B."/>
            <person name="Schulz C."/>
            <person name="Shakirov E.V."/>
            <person name="Shibagaki N."/>
            <person name="Shinohara N."/>
            <person name="Shippen D.E."/>
            <person name="Soerensen I."/>
            <person name="Sotooka R."/>
            <person name="Sugimoto N."/>
            <person name="Sugita M."/>
            <person name="Sumikawa N."/>
            <person name="Tanurdzic M."/>
            <person name="Theissen G."/>
            <person name="Ulvskov P."/>
            <person name="Wakazuki S."/>
            <person name="Weng J.K."/>
            <person name="Willats W.W."/>
            <person name="Wipf D."/>
            <person name="Wolf P.G."/>
            <person name="Yang L."/>
            <person name="Zimmer A.D."/>
            <person name="Zhu Q."/>
            <person name="Mitros T."/>
            <person name="Hellsten U."/>
            <person name="Loque D."/>
            <person name="Otillar R."/>
            <person name="Salamov A."/>
            <person name="Schmutz J."/>
            <person name="Shapiro H."/>
            <person name="Lindquist E."/>
            <person name="Lucas S."/>
            <person name="Rokhsar D."/>
            <person name="Grigoriev I.V."/>
        </authorList>
    </citation>
    <scope>NUCLEOTIDE SEQUENCE [LARGE SCALE GENOMIC DNA]</scope>
</reference>
<dbReference type="Proteomes" id="UP000001514">
    <property type="component" value="Unassembled WGS sequence"/>
</dbReference>
<dbReference type="InParanoid" id="D8T912"/>
<dbReference type="Gramene" id="EFJ06851">
    <property type="protein sequence ID" value="EFJ06851"/>
    <property type="gene ID" value="SELMODRAFT_134719"/>
</dbReference>
<dbReference type="EMBL" id="GL377693">
    <property type="protein sequence ID" value="EFJ06851.1"/>
    <property type="molecule type" value="Genomic_DNA"/>
</dbReference>
<dbReference type="STRING" id="88036.D8T912"/>
<comment type="pathway">
    <text evidence="4">Carbohydrate degradation; glycolysis; D-glyceraldehyde 3-phosphate and glycerone phosphate from D-glucose: step 2/4.</text>
</comment>
<dbReference type="KEGG" id="smo:SELMODRAFT_134719"/>
<dbReference type="InterPro" id="IPR046348">
    <property type="entry name" value="SIS_dom_sf"/>
</dbReference>
<dbReference type="PRINTS" id="PR00662">
    <property type="entry name" value="G6PISOMERASE"/>
</dbReference>
<keyword evidence="2 4" id="KW-0324">Glycolysis</keyword>
<gene>
    <name evidence="5" type="ORF">SELMODRAFT_134719</name>
</gene>
<dbReference type="GO" id="GO:0006096">
    <property type="term" value="P:glycolytic process"/>
    <property type="evidence" value="ECO:0007669"/>
    <property type="project" value="UniProtKB-UniPathway"/>
</dbReference>
<dbReference type="UniPathway" id="UPA00109">
    <property type="reaction ID" value="UER00181"/>
</dbReference>
<evidence type="ECO:0000256" key="3">
    <source>
        <dbReference type="ARBA" id="ARBA00023235"/>
    </source>
</evidence>
<dbReference type="EC" id="5.3.1.9" evidence="4"/>
<evidence type="ECO:0000256" key="4">
    <source>
        <dbReference type="RuleBase" id="RU000612"/>
    </source>
</evidence>
<evidence type="ECO:0000256" key="2">
    <source>
        <dbReference type="ARBA" id="ARBA00023152"/>
    </source>
</evidence>
<dbReference type="GO" id="GO:0006094">
    <property type="term" value="P:gluconeogenesis"/>
    <property type="evidence" value="ECO:0007669"/>
    <property type="project" value="UniProtKB-KW"/>
</dbReference>
<proteinExistence type="inferred from homology"/>
<evidence type="ECO:0000256" key="1">
    <source>
        <dbReference type="ARBA" id="ARBA00022432"/>
    </source>
</evidence>
<dbReference type="PROSITE" id="PS51463">
    <property type="entry name" value="P_GLUCOSE_ISOMERASE_3"/>
    <property type="match status" value="1"/>
</dbReference>
<dbReference type="GO" id="GO:0097367">
    <property type="term" value="F:carbohydrate derivative binding"/>
    <property type="evidence" value="ECO:0007669"/>
    <property type="project" value="InterPro"/>
</dbReference>
<dbReference type="AlphaFoldDB" id="D8T912"/>
<accession>D8T912</accession>
<evidence type="ECO:0000313" key="5">
    <source>
        <dbReference type="EMBL" id="EFJ06851.1"/>
    </source>
</evidence>
<dbReference type="HOGENOM" id="CLU_2780631_0_0_1"/>
<comment type="catalytic activity">
    <reaction evidence="4">
        <text>alpha-D-glucose 6-phosphate = beta-D-fructose 6-phosphate</text>
        <dbReference type="Rhea" id="RHEA:11816"/>
        <dbReference type="ChEBI" id="CHEBI:57634"/>
        <dbReference type="ChEBI" id="CHEBI:58225"/>
        <dbReference type="EC" id="5.3.1.9"/>
    </reaction>
</comment>